<dbReference type="Gene3D" id="3.30.360.10">
    <property type="entry name" value="Dihydrodipicolinate Reductase, domain 2"/>
    <property type="match status" value="1"/>
</dbReference>
<feature type="domain" description="Gfo/Idh/MocA-like oxidoreductase N-terminal" evidence="1">
    <location>
        <begin position="6"/>
        <end position="128"/>
    </location>
</feature>
<dbReference type="SUPFAM" id="SSF55347">
    <property type="entry name" value="Glyceraldehyde-3-phosphate dehydrogenase-like, C-terminal domain"/>
    <property type="match status" value="1"/>
</dbReference>
<dbReference type="AlphaFoldDB" id="A0A1V5MGF6"/>
<reference evidence="3" key="1">
    <citation type="submission" date="2017-02" db="EMBL/GenBank/DDBJ databases">
        <title>Delving into the versatile metabolic prowess of the omnipresent phylum Bacteroidetes.</title>
        <authorList>
            <person name="Nobu M.K."/>
            <person name="Mei R."/>
            <person name="Narihiro T."/>
            <person name="Kuroda K."/>
            <person name="Liu W.-T."/>
        </authorList>
    </citation>
    <scope>NUCLEOTIDE SEQUENCE</scope>
    <source>
        <strain evidence="3">ADurb.Bin417</strain>
    </source>
</reference>
<dbReference type="InterPro" id="IPR036291">
    <property type="entry name" value="NAD(P)-bd_dom_sf"/>
</dbReference>
<name>A0A1V5MGF6_UNCT6</name>
<proteinExistence type="predicted"/>
<comment type="caution">
    <text evidence="3">The sequence shown here is derived from an EMBL/GenBank/DDBJ whole genome shotgun (WGS) entry which is preliminary data.</text>
</comment>
<evidence type="ECO:0000313" key="3">
    <source>
        <dbReference type="EMBL" id="OPZ92318.1"/>
    </source>
</evidence>
<feature type="domain" description="Gfo/Idh/MocA-like oxidoreductase C-terminal" evidence="2">
    <location>
        <begin position="140"/>
        <end position="399"/>
    </location>
</feature>
<dbReference type="InterPro" id="IPR000683">
    <property type="entry name" value="Gfo/Idh/MocA-like_OxRdtase_N"/>
</dbReference>
<dbReference type="Proteomes" id="UP000485484">
    <property type="component" value="Unassembled WGS sequence"/>
</dbReference>
<dbReference type="InterPro" id="IPR004104">
    <property type="entry name" value="Gfo/Idh/MocA-like_OxRdtase_C"/>
</dbReference>
<dbReference type="Pfam" id="PF01408">
    <property type="entry name" value="GFO_IDH_MocA"/>
    <property type="match status" value="1"/>
</dbReference>
<protein>
    <submittedName>
        <fullName evidence="3">Putative oxidoreductase YteT</fullName>
        <ecNumber evidence="3">1.-.-.-</ecNumber>
    </submittedName>
</protein>
<accession>A0A1V5MGF6</accession>
<dbReference type="GO" id="GO:0000166">
    <property type="term" value="F:nucleotide binding"/>
    <property type="evidence" value="ECO:0007669"/>
    <property type="project" value="InterPro"/>
</dbReference>
<dbReference type="PANTHER" id="PTHR43377:SF2">
    <property type="entry name" value="BINDING ROSSMANN FOLD OXIDOREDUCTASE, PUTATIVE (AFU_ORTHOLOGUE AFUA_4G00560)-RELATED"/>
    <property type="match status" value="1"/>
</dbReference>
<sequence>MKQRKRYALVGASGRGLGMYAYPLKEEYADVAEVVGIFDPNPVRSAYVKEFCRLDCRTYTDYDRMIRETRPETVIVTTVDRYHHEYIIRALEAGLDAITEKPMTVDLEKCRQILETEARTGRKVIVTFNYRFTPYITRIRELLRDGLVGTILNVDFEWLLDTRHGADYFRRWHRRKENSGGLLVHKATHHFDAINWWVGEEPEVVNAFGSLRFYGPNRKKRGQRCLTCRHRSSCEFYFDLTANERMVKMYLEAEKHDGYHRDGCVFSEEIDIEDSMSVNVRYSGGALLTYSLVAHSPYEGFRASVSGTDGRIEVAEYQSGDSTGGTHQTVTFFNRRNERITYQVPKATGGHGGGDTRLRRMLFRGDLPDPLNHMAGSYEGAISMLIGAAANRSIARGRAIRIQDHVPLADYRKR</sequence>
<dbReference type="Pfam" id="PF02894">
    <property type="entry name" value="GFO_IDH_MocA_C"/>
    <property type="match status" value="1"/>
</dbReference>
<organism evidence="3">
    <name type="scientific">candidate division TA06 bacterium ADurb.Bin417</name>
    <dbReference type="NCBI Taxonomy" id="1852828"/>
    <lineage>
        <taxon>Bacteria</taxon>
        <taxon>Bacteria division TA06</taxon>
    </lineage>
</organism>
<dbReference type="PANTHER" id="PTHR43377">
    <property type="entry name" value="BILIVERDIN REDUCTASE A"/>
    <property type="match status" value="1"/>
</dbReference>
<dbReference type="EMBL" id="MWAK01000109">
    <property type="protein sequence ID" value="OPZ92318.1"/>
    <property type="molecule type" value="Genomic_DNA"/>
</dbReference>
<dbReference type="SUPFAM" id="SSF51735">
    <property type="entry name" value="NAD(P)-binding Rossmann-fold domains"/>
    <property type="match status" value="1"/>
</dbReference>
<dbReference type="Gene3D" id="3.40.50.720">
    <property type="entry name" value="NAD(P)-binding Rossmann-like Domain"/>
    <property type="match status" value="1"/>
</dbReference>
<dbReference type="GO" id="GO:0016491">
    <property type="term" value="F:oxidoreductase activity"/>
    <property type="evidence" value="ECO:0007669"/>
    <property type="project" value="UniProtKB-KW"/>
</dbReference>
<evidence type="ECO:0000259" key="2">
    <source>
        <dbReference type="Pfam" id="PF02894"/>
    </source>
</evidence>
<gene>
    <name evidence="3" type="primary">yteT_2</name>
    <name evidence="3" type="ORF">BWY73_00854</name>
</gene>
<dbReference type="InterPro" id="IPR051450">
    <property type="entry name" value="Gfo/Idh/MocA_Oxidoreductases"/>
</dbReference>
<evidence type="ECO:0000259" key="1">
    <source>
        <dbReference type="Pfam" id="PF01408"/>
    </source>
</evidence>
<keyword evidence="3" id="KW-0560">Oxidoreductase</keyword>
<dbReference type="EC" id="1.-.-.-" evidence="3"/>